<evidence type="ECO:0000259" key="3">
    <source>
        <dbReference type="PROSITE" id="PS51186"/>
    </source>
</evidence>
<dbReference type="InterPro" id="IPR050832">
    <property type="entry name" value="Bact_Acetyltransf"/>
</dbReference>
<feature type="domain" description="N-acetyltransferase" evidence="3">
    <location>
        <begin position="1"/>
        <end position="156"/>
    </location>
</feature>
<dbReference type="EMBL" id="CP126101">
    <property type="protein sequence ID" value="WHY51341.1"/>
    <property type="molecule type" value="Genomic_DNA"/>
</dbReference>
<dbReference type="InterPro" id="IPR016181">
    <property type="entry name" value="Acyl_CoA_acyltransferase"/>
</dbReference>
<reference evidence="4" key="1">
    <citation type="submission" date="2023-05" db="EMBL/GenBank/DDBJ databases">
        <title>Comparative genomics of Bacillaceae isolates and their secondary metabolite potential.</title>
        <authorList>
            <person name="Song L."/>
            <person name="Nielsen L.J."/>
            <person name="Mohite O."/>
            <person name="Xu X."/>
            <person name="Weber T."/>
            <person name="Kovacs A.T."/>
        </authorList>
    </citation>
    <scope>NUCLEOTIDE SEQUENCE</scope>
    <source>
        <strain evidence="4">LY1</strain>
    </source>
</reference>
<sequence>MVIMLAQLKDAPIIHDVMLQAFKEYEHATPPSSALNETVESIKEDMERGENAFIAYLGEQPVAMVRFTFSEHSVYFFRLSVIPSKQGHGLAKALLKKLEHQALANGKMISKCKVRMSVPRNIELYRSLGYVITKEEKSENLNGFSLSIATMEKQLTK</sequence>
<dbReference type="GO" id="GO:0016747">
    <property type="term" value="F:acyltransferase activity, transferring groups other than amino-acyl groups"/>
    <property type="evidence" value="ECO:0007669"/>
    <property type="project" value="InterPro"/>
</dbReference>
<evidence type="ECO:0000313" key="5">
    <source>
        <dbReference type="Proteomes" id="UP001178322"/>
    </source>
</evidence>
<proteinExistence type="predicted"/>
<keyword evidence="1" id="KW-0808">Transferase</keyword>
<evidence type="ECO:0000313" key="4">
    <source>
        <dbReference type="EMBL" id="WHY51341.1"/>
    </source>
</evidence>
<dbReference type="AlphaFoldDB" id="A0AAX3WXJ5"/>
<protein>
    <submittedName>
        <fullName evidence="4">GNAT family N-acetyltransferase</fullName>
    </submittedName>
</protein>
<evidence type="ECO:0000256" key="2">
    <source>
        <dbReference type="ARBA" id="ARBA00023315"/>
    </source>
</evidence>
<dbReference type="SUPFAM" id="SSF55729">
    <property type="entry name" value="Acyl-CoA N-acyltransferases (Nat)"/>
    <property type="match status" value="1"/>
</dbReference>
<gene>
    <name evidence="4" type="ORF">QNH24_24285</name>
</gene>
<name>A0AAX3WXJ5_9BACI</name>
<accession>A0AAX3WXJ5</accession>
<dbReference type="Gene3D" id="3.40.630.30">
    <property type="match status" value="1"/>
</dbReference>
<dbReference type="Pfam" id="PF00583">
    <property type="entry name" value="Acetyltransf_1"/>
    <property type="match status" value="1"/>
</dbReference>
<dbReference type="Proteomes" id="UP001178322">
    <property type="component" value="Chromosome"/>
</dbReference>
<evidence type="ECO:0000256" key="1">
    <source>
        <dbReference type="ARBA" id="ARBA00022679"/>
    </source>
</evidence>
<dbReference type="RefSeq" id="WP_283869923.1">
    <property type="nucleotide sequence ID" value="NZ_CP126101.1"/>
</dbReference>
<dbReference type="InterPro" id="IPR000182">
    <property type="entry name" value="GNAT_dom"/>
</dbReference>
<keyword evidence="2" id="KW-0012">Acyltransferase</keyword>
<dbReference type="PANTHER" id="PTHR43877">
    <property type="entry name" value="AMINOALKYLPHOSPHONATE N-ACETYLTRANSFERASE-RELATED-RELATED"/>
    <property type="match status" value="1"/>
</dbReference>
<dbReference type="PROSITE" id="PS51186">
    <property type="entry name" value="GNAT"/>
    <property type="match status" value="1"/>
</dbReference>
<dbReference type="CDD" id="cd04301">
    <property type="entry name" value="NAT_SF"/>
    <property type="match status" value="1"/>
</dbReference>
<organism evidence="4 5">
    <name type="scientific">Lysinibacillus pakistanensis</name>
    <dbReference type="NCBI Taxonomy" id="759811"/>
    <lineage>
        <taxon>Bacteria</taxon>
        <taxon>Bacillati</taxon>
        <taxon>Bacillota</taxon>
        <taxon>Bacilli</taxon>
        <taxon>Bacillales</taxon>
        <taxon>Bacillaceae</taxon>
        <taxon>Lysinibacillus</taxon>
    </lineage>
</organism>